<evidence type="ECO:0000313" key="1">
    <source>
        <dbReference type="EMBL" id="KAK2173778.1"/>
    </source>
</evidence>
<proteinExistence type="predicted"/>
<evidence type="ECO:0000313" key="2">
    <source>
        <dbReference type="Proteomes" id="UP001209878"/>
    </source>
</evidence>
<comment type="caution">
    <text evidence="1">The sequence shown here is derived from an EMBL/GenBank/DDBJ whole genome shotgun (WGS) entry which is preliminary data.</text>
</comment>
<reference evidence="1" key="1">
    <citation type="journal article" date="2023" name="Mol. Biol. Evol.">
        <title>Third-Generation Sequencing Reveals the Adaptive Role of the Epigenome in Three Deep-Sea Polychaetes.</title>
        <authorList>
            <person name="Perez M."/>
            <person name="Aroh O."/>
            <person name="Sun Y."/>
            <person name="Lan Y."/>
            <person name="Juniper S.K."/>
            <person name="Young C.R."/>
            <person name="Angers B."/>
            <person name="Qian P.Y."/>
        </authorList>
    </citation>
    <scope>NUCLEOTIDE SEQUENCE</scope>
    <source>
        <strain evidence="1">R07B-5</strain>
    </source>
</reference>
<dbReference type="AlphaFoldDB" id="A0AAD9KLI3"/>
<protein>
    <submittedName>
        <fullName evidence="1">Uncharacterized protein</fullName>
    </submittedName>
</protein>
<accession>A0AAD9KLI3</accession>
<name>A0AAD9KLI3_RIDPI</name>
<organism evidence="1 2">
    <name type="scientific">Ridgeia piscesae</name>
    <name type="common">Tubeworm</name>
    <dbReference type="NCBI Taxonomy" id="27915"/>
    <lineage>
        <taxon>Eukaryota</taxon>
        <taxon>Metazoa</taxon>
        <taxon>Spiralia</taxon>
        <taxon>Lophotrochozoa</taxon>
        <taxon>Annelida</taxon>
        <taxon>Polychaeta</taxon>
        <taxon>Sedentaria</taxon>
        <taxon>Canalipalpata</taxon>
        <taxon>Sabellida</taxon>
        <taxon>Siboglinidae</taxon>
        <taxon>Ridgeia</taxon>
    </lineage>
</organism>
<sequence length="134" mass="14865">MTTLASVLLAARRLNHTLTRLEAVGTEALLRPRRRGVMAACVSLTDVHSPCLVLCSASKTPERQLYCDMYARVLPRLRNLIHLLQTRIPNAKDLITSDTGSDVDSTSSHRALRLYAVAVLEYSQSQMASIVKLF</sequence>
<keyword evidence="2" id="KW-1185">Reference proteome</keyword>
<gene>
    <name evidence="1" type="ORF">NP493_850g01066</name>
</gene>
<dbReference type="EMBL" id="JAODUO010000849">
    <property type="protein sequence ID" value="KAK2173778.1"/>
    <property type="molecule type" value="Genomic_DNA"/>
</dbReference>
<dbReference type="Proteomes" id="UP001209878">
    <property type="component" value="Unassembled WGS sequence"/>
</dbReference>